<protein>
    <submittedName>
        <fullName evidence="1">Uncharacterized protein</fullName>
    </submittedName>
</protein>
<gene>
    <name evidence="1" type="ORF">FD02_GL001614</name>
</gene>
<accession>A0A0R1JW96</accession>
<keyword evidence="2" id="KW-1185">Reference proteome</keyword>
<comment type="caution">
    <text evidence="1">The sequence shown here is derived from an EMBL/GenBank/DDBJ whole genome shotgun (WGS) entry which is preliminary data.</text>
</comment>
<proteinExistence type="predicted"/>
<name>A0A0R1JW96_9LACO</name>
<evidence type="ECO:0000313" key="2">
    <source>
        <dbReference type="Proteomes" id="UP000051804"/>
    </source>
</evidence>
<dbReference type="EMBL" id="AZDJ01000022">
    <property type="protein sequence ID" value="KRK72641.1"/>
    <property type="molecule type" value="Genomic_DNA"/>
</dbReference>
<sequence>MGGATVTYLFVDKDNPKITQRVHLSGIDYFVHADSIALLGAGLEMFYANMRLNHAWVYIVDDYDLTELKEL</sequence>
<dbReference type="AlphaFoldDB" id="A0A0R1JW96"/>
<organism evidence="1 2">
    <name type="scientific">Lacticaseibacillus nasuensis JCM 17158</name>
    <dbReference type="NCBI Taxonomy" id="1291734"/>
    <lineage>
        <taxon>Bacteria</taxon>
        <taxon>Bacillati</taxon>
        <taxon>Bacillota</taxon>
        <taxon>Bacilli</taxon>
        <taxon>Lactobacillales</taxon>
        <taxon>Lactobacillaceae</taxon>
        <taxon>Lacticaseibacillus</taxon>
    </lineage>
</organism>
<evidence type="ECO:0000313" key="1">
    <source>
        <dbReference type="EMBL" id="KRK72641.1"/>
    </source>
</evidence>
<dbReference type="Proteomes" id="UP000051804">
    <property type="component" value="Unassembled WGS sequence"/>
</dbReference>
<dbReference type="STRING" id="1291734.FD02_GL001614"/>
<reference evidence="1 2" key="1">
    <citation type="journal article" date="2015" name="Genome Announc.">
        <title>Expanding the biotechnology potential of lactobacilli through comparative genomics of 213 strains and associated genera.</title>
        <authorList>
            <person name="Sun Z."/>
            <person name="Harris H.M."/>
            <person name="McCann A."/>
            <person name="Guo C."/>
            <person name="Argimon S."/>
            <person name="Zhang W."/>
            <person name="Yang X."/>
            <person name="Jeffery I.B."/>
            <person name="Cooney J.C."/>
            <person name="Kagawa T.F."/>
            <person name="Liu W."/>
            <person name="Song Y."/>
            <person name="Salvetti E."/>
            <person name="Wrobel A."/>
            <person name="Rasinkangas P."/>
            <person name="Parkhill J."/>
            <person name="Rea M.C."/>
            <person name="O'Sullivan O."/>
            <person name="Ritari J."/>
            <person name="Douillard F.P."/>
            <person name="Paul Ross R."/>
            <person name="Yang R."/>
            <person name="Briner A.E."/>
            <person name="Felis G.E."/>
            <person name="de Vos W.M."/>
            <person name="Barrangou R."/>
            <person name="Klaenhammer T.R."/>
            <person name="Caufield P.W."/>
            <person name="Cui Y."/>
            <person name="Zhang H."/>
            <person name="O'Toole P.W."/>
        </authorList>
    </citation>
    <scope>NUCLEOTIDE SEQUENCE [LARGE SCALE GENOMIC DNA]</scope>
    <source>
        <strain evidence="1 2">JCM 17158</strain>
    </source>
</reference>
<dbReference type="PATRIC" id="fig|1291734.4.peg.1661"/>